<sequence length="661" mass="73266">MEYANREDQNKKRPQQTDKNIQAKTAQRLASGELSLKNDGPAPGSRMNKSSLPGGVMQKMENSFGTSFSDVNVHKDSSEATNLGAKAFAQGNDVHFAPGQYNPETKSGQELIGHELTHVVQQRQGRVHPTIQGKGMAINDNSQLEQEADVMGKKAAEGKEANVSGIGSGVQRKNDGEKEILNELAARSKDEKREYKYGSKEVKDIAKELADENFSKTIDEPNFAENILQDLNTDIRKIFDNINNGQMSAINDMQTSINDKLAKKEFARSCFFGAIGILNAWAPLLASRAVSTIEQNIKTKVLHASPNLNITKIKLPVFAQNIKAFGESTMRSAVVSTISIFNSLIKNKPESVSNNIENINNKLCDLTEYSIHNLILNISQAYKDNQSDKVVLDGFTLGSLKAGIKIEVLKTIFPEYSQYLGENTITGISNHARNEFLTQIILNSGKIDKGSYFSDPSIIGNKNKQGGAMVEHALNALGGESVFSNQLSNPNEFAFASLNSSLSHMGLEINTTDEIKLKAKETNFLNQNRGFHLKVINEKSFKDFLADKEIVTDNHYYPMDGPIKEMKANYPSDYSVLFNSATSYMFNYDNVSLNDVRVWIHPTEYSSILDGKIKDIKSFTLKFLTYGNASVIKREASRNGRNFSSDGTYQLSGLNHIKVNF</sequence>
<evidence type="ECO:0000259" key="2">
    <source>
        <dbReference type="Pfam" id="PF13699"/>
    </source>
</evidence>
<keyword evidence="4" id="KW-1185">Reference proteome</keyword>
<dbReference type="RefSeq" id="WP_169681660.1">
    <property type="nucleotide sequence ID" value="NZ_JABBNU010000006.1"/>
</dbReference>
<dbReference type="AlphaFoldDB" id="A0A848J0A0"/>
<dbReference type="Pfam" id="PF13699">
    <property type="entry name" value="eCIS_core"/>
    <property type="match status" value="1"/>
</dbReference>
<feature type="domain" description="eCIS core" evidence="2">
    <location>
        <begin position="52"/>
        <end position="125"/>
    </location>
</feature>
<dbReference type="InterPro" id="IPR025295">
    <property type="entry name" value="eCIS_core_dom"/>
</dbReference>
<organism evidence="3 4">
    <name type="scientific">Marinigracilibium pacificum</name>
    <dbReference type="NCBI Taxonomy" id="2729599"/>
    <lineage>
        <taxon>Bacteria</taxon>
        <taxon>Pseudomonadati</taxon>
        <taxon>Bacteroidota</taxon>
        <taxon>Cytophagia</taxon>
        <taxon>Cytophagales</taxon>
        <taxon>Flammeovirgaceae</taxon>
        <taxon>Marinigracilibium</taxon>
    </lineage>
</organism>
<reference evidence="3 4" key="1">
    <citation type="submission" date="2020-04" db="EMBL/GenBank/DDBJ databases">
        <title>Flammeovirgaceae bacterium KN852 isolated from deep sea.</title>
        <authorList>
            <person name="Zhang D.-C."/>
        </authorList>
    </citation>
    <scope>NUCLEOTIDE SEQUENCE [LARGE SCALE GENOMIC DNA]</scope>
    <source>
        <strain evidence="3 4">KN852</strain>
    </source>
</reference>
<evidence type="ECO:0000313" key="4">
    <source>
        <dbReference type="Proteomes" id="UP000559010"/>
    </source>
</evidence>
<proteinExistence type="predicted"/>
<feature type="region of interest" description="Disordered" evidence="1">
    <location>
        <begin position="1"/>
        <end position="61"/>
    </location>
</feature>
<evidence type="ECO:0000256" key="1">
    <source>
        <dbReference type="SAM" id="MobiDB-lite"/>
    </source>
</evidence>
<protein>
    <submittedName>
        <fullName evidence="3">DUF4157 domain-containing protein</fullName>
    </submittedName>
</protein>
<feature type="compositionally biased region" description="Basic and acidic residues" evidence="1">
    <location>
        <begin position="1"/>
        <end position="11"/>
    </location>
</feature>
<comment type="caution">
    <text evidence="3">The sequence shown here is derived from an EMBL/GenBank/DDBJ whole genome shotgun (WGS) entry which is preliminary data.</text>
</comment>
<dbReference type="EMBL" id="JABBNU010000006">
    <property type="protein sequence ID" value="NMM49081.1"/>
    <property type="molecule type" value="Genomic_DNA"/>
</dbReference>
<accession>A0A848J0A0</accession>
<name>A0A848J0A0_9BACT</name>
<gene>
    <name evidence="3" type="ORF">HH304_11780</name>
</gene>
<dbReference type="Proteomes" id="UP000559010">
    <property type="component" value="Unassembled WGS sequence"/>
</dbReference>
<evidence type="ECO:0000313" key="3">
    <source>
        <dbReference type="EMBL" id="NMM49081.1"/>
    </source>
</evidence>